<dbReference type="InterPro" id="IPR049914">
    <property type="entry name" value="PHD1-3/5-6"/>
</dbReference>
<keyword evidence="1" id="KW-0479">Metal-binding</keyword>
<keyword evidence="5" id="KW-0804">Transcription</keyword>
<feature type="region of interest" description="Disordered" evidence="6">
    <location>
        <begin position="137"/>
        <end position="206"/>
    </location>
</feature>
<protein>
    <recommendedName>
        <fullName evidence="7">AIPP2-like SPOC-like domain-containing protein</fullName>
    </recommendedName>
</protein>
<feature type="compositionally biased region" description="Basic and acidic residues" evidence="6">
    <location>
        <begin position="165"/>
        <end position="181"/>
    </location>
</feature>
<dbReference type="EMBL" id="JBDFQZ010000002">
    <property type="protein sequence ID" value="KAK9748155.1"/>
    <property type="molecule type" value="Genomic_DNA"/>
</dbReference>
<dbReference type="EMBL" id="JBDFQZ010000002">
    <property type="protein sequence ID" value="KAK9748154.1"/>
    <property type="molecule type" value="Genomic_DNA"/>
</dbReference>
<dbReference type="GO" id="GO:0008270">
    <property type="term" value="F:zinc ion binding"/>
    <property type="evidence" value="ECO:0007669"/>
    <property type="project" value="UniProtKB-KW"/>
</dbReference>
<evidence type="ECO:0000256" key="6">
    <source>
        <dbReference type="SAM" id="MobiDB-lite"/>
    </source>
</evidence>
<evidence type="ECO:0000256" key="3">
    <source>
        <dbReference type="ARBA" id="ARBA00022833"/>
    </source>
</evidence>
<feature type="region of interest" description="Disordered" evidence="6">
    <location>
        <begin position="539"/>
        <end position="576"/>
    </location>
</feature>
<reference evidence="8 9" key="1">
    <citation type="submission" date="2024-03" db="EMBL/GenBank/DDBJ databases">
        <title>WGS assembly of Saponaria officinalis var. Norfolk2.</title>
        <authorList>
            <person name="Jenkins J."/>
            <person name="Shu S."/>
            <person name="Grimwood J."/>
            <person name="Barry K."/>
            <person name="Goodstein D."/>
            <person name="Schmutz J."/>
            <person name="Leebens-Mack J."/>
            <person name="Osbourn A."/>
        </authorList>
    </citation>
    <scope>NUCLEOTIDE SEQUENCE [LARGE SCALE GENOMIC DNA]</scope>
    <source>
        <strain evidence="9">cv. Norfolk2</strain>
        <strain evidence="8">JIC</strain>
        <tissue evidence="8">Leaf</tissue>
    </source>
</reference>
<keyword evidence="3" id="KW-0862">Zinc</keyword>
<dbReference type="GO" id="GO:0034244">
    <property type="term" value="P:negative regulation of transcription elongation by RNA polymerase II"/>
    <property type="evidence" value="ECO:0007669"/>
    <property type="project" value="InterPro"/>
</dbReference>
<dbReference type="InterPro" id="IPR056280">
    <property type="entry name" value="AIPP2-like_SPOC"/>
</dbReference>
<gene>
    <name evidence="8" type="ORF">RND81_02G039700</name>
</gene>
<evidence type="ECO:0000313" key="9">
    <source>
        <dbReference type="Proteomes" id="UP001443914"/>
    </source>
</evidence>
<dbReference type="Pfam" id="PF23121">
    <property type="entry name" value="SPOC_AIPP2"/>
    <property type="match status" value="1"/>
</dbReference>
<organism evidence="8 9">
    <name type="scientific">Saponaria officinalis</name>
    <name type="common">Common soapwort</name>
    <name type="synonym">Lychnis saponaria</name>
    <dbReference type="NCBI Taxonomy" id="3572"/>
    <lineage>
        <taxon>Eukaryota</taxon>
        <taxon>Viridiplantae</taxon>
        <taxon>Streptophyta</taxon>
        <taxon>Embryophyta</taxon>
        <taxon>Tracheophyta</taxon>
        <taxon>Spermatophyta</taxon>
        <taxon>Magnoliopsida</taxon>
        <taxon>eudicotyledons</taxon>
        <taxon>Gunneridae</taxon>
        <taxon>Pentapetalae</taxon>
        <taxon>Caryophyllales</taxon>
        <taxon>Caryophyllaceae</taxon>
        <taxon>Caryophylleae</taxon>
        <taxon>Saponaria</taxon>
    </lineage>
</organism>
<evidence type="ECO:0000256" key="2">
    <source>
        <dbReference type="ARBA" id="ARBA00022771"/>
    </source>
</evidence>
<evidence type="ECO:0000313" key="8">
    <source>
        <dbReference type="EMBL" id="KAK9748155.1"/>
    </source>
</evidence>
<comment type="caution">
    <text evidence="8">The sequence shown here is derived from an EMBL/GenBank/DDBJ whole genome shotgun (WGS) entry which is preliminary data.</text>
</comment>
<feature type="compositionally biased region" description="Low complexity" evidence="6">
    <location>
        <begin position="152"/>
        <end position="164"/>
    </location>
</feature>
<evidence type="ECO:0000256" key="1">
    <source>
        <dbReference type="ARBA" id="ARBA00022723"/>
    </source>
</evidence>
<evidence type="ECO:0000259" key="7">
    <source>
        <dbReference type="Pfam" id="PF23121"/>
    </source>
</evidence>
<dbReference type="GO" id="GO:0140566">
    <property type="term" value="F:histone reader activity"/>
    <property type="evidence" value="ECO:0007669"/>
    <property type="project" value="InterPro"/>
</dbReference>
<keyword evidence="9" id="KW-1185">Reference proteome</keyword>
<name>A0AAW1MPP3_SAPOF</name>
<dbReference type="AlphaFoldDB" id="A0AAW1MPP3"/>
<proteinExistence type="predicted"/>
<dbReference type="Proteomes" id="UP001443914">
    <property type="component" value="Unassembled WGS sequence"/>
</dbReference>
<dbReference type="PANTHER" id="PTHR33304:SF36">
    <property type="entry name" value="GB|AAF26970.1-RELATED"/>
    <property type="match status" value="1"/>
</dbReference>
<keyword evidence="4" id="KW-0805">Transcription regulation</keyword>
<evidence type="ECO:0000256" key="5">
    <source>
        <dbReference type="ARBA" id="ARBA00023163"/>
    </source>
</evidence>
<sequence>MTKPCDICGHTGFVACIRVCCGCKITREHPYCMKVIHLGDPDEWVCEECASGDQIPSTKTVPNRDAVNTAIRSNIRKPPRNTKVQYISPEEAMVLESGAQKKNISSPSKLNVSCRPTLNITPLPRVEANRSTVVSPKFSLKPNFHDRPPGFTKPRSTRSPPNTSRSKDTEKHVQKQLDRQDSPVAIRPPATKAQTSNAATTDRNKGFARQVYKETFTRTPLHIESVPKSNAERVVENSGHASMQSVQHVLAKTSDKGPVRQLQGDTSAGTTLHPENIPKSNAEMVTGKSGSTSVQVVQSLTAVNSDKDPVRKPKRDPRMALHLERTRKSNSEIVIGISEDASVKHLPVASSGRESMGVVLELDRYLLNHPAEFPTWRGRFKITHHDDVLRCRSFDGIQAHPPCKVHRKVYNISKQFPETIQFELLPRLDVWVTLFKDDVPGTLDIGLYFLSSKSNSLLNYLDENDMLLRSQIDGVELLVFSSRHLHEDSQKINKELYLWGIFRCSDNTVEAPRGQSGEDMEIDMLGGCEVGTIDKVVLKPSEDPRPVPELTPVKLEALDDTDPVRPLASSDLQNESEFERELQRSFDRFVMLEQLKVKEEVESPRRTR</sequence>
<dbReference type="PANTHER" id="PTHR33304">
    <property type="match status" value="1"/>
</dbReference>
<feature type="region of interest" description="Disordered" evidence="6">
    <location>
        <begin position="253"/>
        <end position="291"/>
    </location>
</feature>
<accession>A0AAW1MPP3</accession>
<evidence type="ECO:0000256" key="4">
    <source>
        <dbReference type="ARBA" id="ARBA00023015"/>
    </source>
</evidence>
<feature type="domain" description="AIPP2-like SPOC-like" evidence="7">
    <location>
        <begin position="376"/>
        <end position="502"/>
    </location>
</feature>
<feature type="compositionally biased region" description="Polar residues" evidence="6">
    <location>
        <begin position="192"/>
        <end position="201"/>
    </location>
</feature>
<keyword evidence="2" id="KW-0863">Zinc-finger</keyword>